<reference evidence="2" key="1">
    <citation type="submission" date="2021-02" db="EMBL/GenBank/DDBJ databases">
        <title>The CRISPR/cas machinery reduction and long-range gene transfer in the hot spring cyanobacterium Synechococcus.</title>
        <authorList>
            <person name="Dvorak P."/>
            <person name="Jahodarova E."/>
            <person name="Hasler P."/>
            <person name="Poulickova A."/>
        </authorList>
    </citation>
    <scope>NUCLEOTIDE SEQUENCE</scope>
    <source>
        <strain evidence="2">Rupite</strain>
    </source>
</reference>
<evidence type="ECO:0000259" key="1">
    <source>
        <dbReference type="Pfam" id="PF04230"/>
    </source>
</evidence>
<dbReference type="Pfam" id="PF04230">
    <property type="entry name" value="PS_pyruv_trans"/>
    <property type="match status" value="1"/>
</dbReference>
<dbReference type="InterPro" id="IPR019896">
    <property type="entry name" value="Polysacch_pyruvyl_Trfase_CsaB"/>
</dbReference>
<evidence type="ECO:0000313" key="3">
    <source>
        <dbReference type="Proteomes" id="UP000830835"/>
    </source>
</evidence>
<dbReference type="GO" id="GO:0016740">
    <property type="term" value="F:transferase activity"/>
    <property type="evidence" value="ECO:0007669"/>
    <property type="project" value="UniProtKB-KW"/>
</dbReference>
<dbReference type="EMBL" id="JAFIRA010000023">
    <property type="protein sequence ID" value="MCJ2543196.1"/>
    <property type="molecule type" value="Genomic_DNA"/>
</dbReference>
<dbReference type="PANTHER" id="PTHR36836">
    <property type="entry name" value="COLANIC ACID BIOSYNTHESIS PROTEIN WCAK"/>
    <property type="match status" value="1"/>
</dbReference>
<keyword evidence="2" id="KW-0808">Transferase</keyword>
<comment type="caution">
    <text evidence="2">The sequence shown here is derived from an EMBL/GenBank/DDBJ whole genome shotgun (WGS) entry which is preliminary data.</text>
</comment>
<protein>
    <submittedName>
        <fullName evidence="2">Polysaccharide pyruvyl transferase CsaB</fullName>
    </submittedName>
</protein>
<dbReference type="Proteomes" id="UP000830835">
    <property type="component" value="Unassembled WGS sequence"/>
</dbReference>
<dbReference type="PANTHER" id="PTHR36836:SF1">
    <property type="entry name" value="COLANIC ACID BIOSYNTHESIS PROTEIN WCAK"/>
    <property type="match status" value="1"/>
</dbReference>
<proteinExistence type="predicted"/>
<feature type="domain" description="Polysaccharide pyruvyl transferase" evidence="1">
    <location>
        <begin position="16"/>
        <end position="295"/>
    </location>
</feature>
<evidence type="ECO:0000313" key="2">
    <source>
        <dbReference type="EMBL" id="MCJ2543196.1"/>
    </source>
</evidence>
<keyword evidence="3" id="KW-1185">Reference proteome</keyword>
<dbReference type="RefSeq" id="WP_244350473.1">
    <property type="nucleotide sequence ID" value="NZ_JAFIRA010000023.1"/>
</dbReference>
<name>A0ABT0CBN5_THEVL</name>
<dbReference type="InterPro" id="IPR007345">
    <property type="entry name" value="Polysacch_pyruvyl_Trfase"/>
</dbReference>
<sequence length="361" mass="40423">MKLPRVLLCGYYGYGNGGDEALLLALLQQLQQLPVPVQPVVLSHQPAQTAATYPVLACPRFNGLALQRCLREAEAFVWGGGSLLQDRTSWRSPLYYLGVMGLAQQWGLKTFAWAQGIGPLERGWVRHLARRSLAGCTAISVRDRAASEWLEQWGIPHQVAPDPVWGLVAKRLPEWDGWPQPRIAVVLRQHPQLTPARIESLSQGLARLQDSTGAYFLFIPFQLARQGSPDLGADYRLAQNLQRRMPGPAQVLEIRDPCLLKGSFQGVRLVITMRYHGLVMAAAEGCRCFGLSYDPKVKTLLQDLNMPGWDLETLPTDVETLHRSWLACYEQGLALTPAEIQDWIQRSARHGELLRQHLSWG</sequence>
<gene>
    <name evidence="2" type="primary">csaB</name>
    <name evidence="2" type="ORF">JX360_09795</name>
</gene>
<dbReference type="NCBIfam" id="TIGR03609">
    <property type="entry name" value="S_layer_CsaB"/>
    <property type="match status" value="1"/>
</dbReference>
<organism evidence="2 3">
    <name type="scientific">Thermostichus vulcanus str. 'Rupite'</name>
    <dbReference type="NCBI Taxonomy" id="2813851"/>
    <lineage>
        <taxon>Bacteria</taxon>
        <taxon>Bacillati</taxon>
        <taxon>Cyanobacteriota</taxon>
        <taxon>Cyanophyceae</taxon>
        <taxon>Thermostichales</taxon>
        <taxon>Thermostichaceae</taxon>
        <taxon>Thermostichus</taxon>
    </lineage>
</organism>
<accession>A0ABT0CBN5</accession>